<reference evidence="2 3" key="1">
    <citation type="journal article" date="2019" name="Int. J. Syst. Evol. Microbiol.">
        <title>The Global Catalogue of Microorganisms (GCM) 10K type strain sequencing project: providing services to taxonomists for standard genome sequencing and annotation.</title>
        <authorList>
            <consortium name="The Broad Institute Genomics Platform"/>
            <consortium name="The Broad Institute Genome Sequencing Center for Infectious Disease"/>
            <person name="Wu L."/>
            <person name="Ma J."/>
        </authorList>
    </citation>
    <scope>NUCLEOTIDE SEQUENCE [LARGE SCALE GENOMIC DNA]</scope>
    <source>
        <strain evidence="2 3">CGMCC 1.10594</strain>
    </source>
</reference>
<keyword evidence="3" id="KW-1185">Reference proteome</keyword>
<dbReference type="EMBL" id="JBHUDL010000032">
    <property type="protein sequence ID" value="MFD1635433.1"/>
    <property type="molecule type" value="Genomic_DNA"/>
</dbReference>
<feature type="non-terminal residue" evidence="2">
    <location>
        <position position="244"/>
    </location>
</feature>
<evidence type="ECO:0000313" key="2">
    <source>
        <dbReference type="EMBL" id="MFD1635433.1"/>
    </source>
</evidence>
<dbReference type="Pfam" id="PF04151">
    <property type="entry name" value="PPC"/>
    <property type="match status" value="2"/>
</dbReference>
<dbReference type="InterPro" id="IPR007280">
    <property type="entry name" value="Peptidase_C_arc/bac"/>
</dbReference>
<proteinExistence type="predicted"/>
<dbReference type="Proteomes" id="UP001597075">
    <property type="component" value="Unassembled WGS sequence"/>
</dbReference>
<name>A0ABD6D457_9EURY</name>
<accession>A0ABD6D457</accession>
<comment type="caution">
    <text evidence="2">The sequence shown here is derived from an EMBL/GenBank/DDBJ whole genome shotgun (WGS) entry which is preliminary data.</text>
</comment>
<protein>
    <submittedName>
        <fullName evidence="2">PPC domain-containing protein</fullName>
    </submittedName>
</protein>
<evidence type="ECO:0000259" key="1">
    <source>
        <dbReference type="Pfam" id="PF04151"/>
    </source>
</evidence>
<sequence length="244" mass="25658">MATKRTLAITLVLVTTAGIVTPAFTGGGVVYATDTEPNDDFETAVAISEGTFSGEIVDGESDFFKLNASTTEALSAEVTSADNLDDLTLRIYDADRTQLASDGNAFQGIDATIKLPETGTYYVEVAGQSAGTNSSYTLNIDVVTPAENDQFAPNDDFGSAASIPEGSSEARIVGGESDFYQLEANATDAISVDITSADSLDDLAIRLYDAERSQLAADGNSFQGIDYTIKAPETGTYYIEVLGQ</sequence>
<gene>
    <name evidence="2" type="ORF">ACFSBJ_17100</name>
</gene>
<evidence type="ECO:0000313" key="3">
    <source>
        <dbReference type="Proteomes" id="UP001597075"/>
    </source>
</evidence>
<dbReference type="AlphaFoldDB" id="A0ABD6D457"/>
<dbReference type="SUPFAM" id="SSF89260">
    <property type="entry name" value="Collagen-binding domain"/>
    <property type="match status" value="1"/>
</dbReference>
<feature type="domain" description="Peptidase C-terminal archaeal/bacterial" evidence="1">
    <location>
        <begin position="60"/>
        <end position="127"/>
    </location>
</feature>
<dbReference type="RefSeq" id="WP_379824326.1">
    <property type="nucleotide sequence ID" value="NZ_JBHUDL010000032.1"/>
</dbReference>
<organism evidence="2 3">
    <name type="scientific">Haloplanus ruber</name>
    <dbReference type="NCBI Taxonomy" id="869892"/>
    <lineage>
        <taxon>Archaea</taxon>
        <taxon>Methanobacteriati</taxon>
        <taxon>Methanobacteriota</taxon>
        <taxon>Stenosarchaea group</taxon>
        <taxon>Halobacteria</taxon>
        <taxon>Halobacteriales</taxon>
        <taxon>Haloferacaceae</taxon>
        <taxon>Haloplanus</taxon>
    </lineage>
</organism>
<feature type="domain" description="Peptidase C-terminal archaeal/bacterial" evidence="1">
    <location>
        <begin position="176"/>
        <end position="241"/>
    </location>
</feature>
<dbReference type="Gene3D" id="2.60.120.380">
    <property type="match status" value="2"/>
</dbReference>